<protein>
    <submittedName>
        <fullName evidence="2">Reverse transcriptase (RNA-dependent DNA polymerase)</fullName>
    </submittedName>
</protein>
<dbReference type="NCBIfam" id="NF041748">
    <property type="entry name" value="Drt3b"/>
    <property type="match status" value="1"/>
</dbReference>
<evidence type="ECO:0000259" key="1">
    <source>
        <dbReference type="PROSITE" id="PS50878"/>
    </source>
</evidence>
<dbReference type="AlphaFoldDB" id="A0A1H1XEE4"/>
<dbReference type="EMBL" id="LT629777">
    <property type="protein sequence ID" value="SDT07542.1"/>
    <property type="molecule type" value="Genomic_DNA"/>
</dbReference>
<dbReference type="PROSITE" id="PS50878">
    <property type="entry name" value="RT_POL"/>
    <property type="match status" value="1"/>
</dbReference>
<dbReference type="Proteomes" id="UP000199524">
    <property type="component" value="Chromosome I"/>
</dbReference>
<keyword evidence="2" id="KW-0548">Nucleotidyltransferase</keyword>
<dbReference type="Pfam" id="PF00078">
    <property type="entry name" value="RVT_1"/>
    <property type="match status" value="1"/>
</dbReference>
<keyword evidence="3" id="KW-1185">Reference proteome</keyword>
<evidence type="ECO:0000313" key="3">
    <source>
        <dbReference type="Proteomes" id="UP000199524"/>
    </source>
</evidence>
<gene>
    <name evidence="2" type="ORF">SAMN05216598_3869</name>
</gene>
<feature type="domain" description="Reverse transcriptase" evidence="1">
    <location>
        <begin position="1"/>
        <end position="329"/>
    </location>
</feature>
<proteinExistence type="predicted"/>
<evidence type="ECO:0000313" key="2">
    <source>
        <dbReference type="EMBL" id="SDT07542.1"/>
    </source>
</evidence>
<dbReference type="GO" id="GO:0003964">
    <property type="term" value="F:RNA-directed DNA polymerase activity"/>
    <property type="evidence" value="ECO:0007669"/>
    <property type="project" value="UniProtKB-KW"/>
</dbReference>
<keyword evidence="2" id="KW-0808">Transferase</keyword>
<dbReference type="InterPro" id="IPR000477">
    <property type="entry name" value="RT_dom"/>
</dbReference>
<reference evidence="3" key="1">
    <citation type="submission" date="2016-10" db="EMBL/GenBank/DDBJ databases">
        <authorList>
            <person name="Varghese N."/>
            <person name="Submissions S."/>
        </authorList>
    </citation>
    <scope>NUCLEOTIDE SEQUENCE [LARGE SCALE GENOMIC DNA]</scope>
    <source>
        <strain evidence="3">ATCC 23835</strain>
    </source>
</reference>
<keyword evidence="2" id="KW-0695">RNA-directed DNA polymerase</keyword>
<accession>A0A1H1XEE4</accession>
<dbReference type="CDD" id="cd01646">
    <property type="entry name" value="RT_Bac_retron_I"/>
    <property type="match status" value="1"/>
</dbReference>
<organism evidence="2 3">
    <name type="scientific">Pseudomonas asplenii</name>
    <dbReference type="NCBI Taxonomy" id="53407"/>
    <lineage>
        <taxon>Bacteria</taxon>
        <taxon>Pseudomonadati</taxon>
        <taxon>Pseudomonadota</taxon>
        <taxon>Gammaproteobacteria</taxon>
        <taxon>Pseudomonadales</taxon>
        <taxon>Pseudomonadaceae</taxon>
        <taxon>Pseudomonas</taxon>
    </lineage>
</organism>
<sequence>MRSHKKEVRLKRVYKSNYRRVLLTEVLPYEVPILLTNEGFYSRSTEQQTEGLLGEILKPGKETHPFTYKIVKSSSSYRTLHLIHPSSQQDFVDFYKTYSSLMCGLTARSEFSLRAPAEVATWYYEPDNTLRDNSIKDEGTEANVDEAMAVQFKYASSFFLYKKYAFLYKFYDSYEFHRLEKKFKKLLKFDISKCFDNISTKRLGEAVKNEIYHKENFGKSNFENKFSKLMESANFGRNDGLVIGPEFSRIFAEIILQNVDKNVFQENLHLQGSYDIRRYVDDYFLFYNDDKIGEHILSEFQDSLEKSKLYLNESKISRHRAPFLTGITMAKKDIQDIFSALFDTFDESKKSVPSDAEATEGTDNHTDQPEEKITFIKYFKGPGVVSNRLIRDIKAIVRSNEIEFENITGYFFTVIKNKTHEVHGYSAALDEKQQENVLKFLLVIIDVTFFVYSMDVRVRSTFLVSQISIICCRIAKLMNPAYGDEIVKKIQDEVIFTMKNKRADRISSGVEVINLLIALREISGEEDLVSAEDISKFIFNEPTEKIKNTNYFQIVSVLFYIKNNSIYGDLKTKLKCIIIKTLKTQRASIYSESSHILLDLVRCPYLDREFKSRMINCSFQTEFGRRPTSSELKREYKAIFQHDWFIDWSEAGIKIERLLQKKELKTAYE</sequence>
<name>A0A1H1XEE4_9PSED</name>